<dbReference type="EMBL" id="JBHLUU010000007">
    <property type="protein sequence ID" value="MFC0473911.1"/>
    <property type="molecule type" value="Genomic_DNA"/>
</dbReference>
<name>A0ABV6KQ28_9BACI</name>
<dbReference type="Gene3D" id="3.40.50.300">
    <property type="entry name" value="P-loop containing nucleotide triphosphate hydrolases"/>
    <property type="match status" value="1"/>
</dbReference>
<dbReference type="Pfam" id="PF07931">
    <property type="entry name" value="CPT"/>
    <property type="match status" value="1"/>
</dbReference>
<comment type="caution">
    <text evidence="1">The sequence shown here is derived from an EMBL/GenBank/DDBJ whole genome shotgun (WGS) entry which is preliminary data.</text>
</comment>
<sequence>MKGNIIFLNGVSSAGKSTLSKEIVKFLPNYFHFSVDDFDTIIERMEERGTDRLIPVPTETFFHRSIAMFSDQGIHLIIDHVLHDQETITDAYHTLKDYPIYFVGVHCPVEELERRELARGDRRIGQARLQLQFVHQQKEAYDIEVDTFNNGTEASAKAIAEFILANEASLGFSK</sequence>
<protein>
    <submittedName>
        <fullName evidence="1">Chloramphenicol phosphotransferase CPT family protein</fullName>
    </submittedName>
</protein>
<organism evidence="1 2">
    <name type="scientific">Robertmurraya beringensis</name>
    <dbReference type="NCBI Taxonomy" id="641660"/>
    <lineage>
        <taxon>Bacteria</taxon>
        <taxon>Bacillati</taxon>
        <taxon>Bacillota</taxon>
        <taxon>Bacilli</taxon>
        <taxon>Bacillales</taxon>
        <taxon>Bacillaceae</taxon>
        <taxon>Robertmurraya</taxon>
    </lineage>
</organism>
<dbReference type="Proteomes" id="UP001589738">
    <property type="component" value="Unassembled WGS sequence"/>
</dbReference>
<evidence type="ECO:0000313" key="2">
    <source>
        <dbReference type="Proteomes" id="UP001589738"/>
    </source>
</evidence>
<evidence type="ECO:0000313" key="1">
    <source>
        <dbReference type="EMBL" id="MFC0473911.1"/>
    </source>
</evidence>
<proteinExistence type="predicted"/>
<dbReference type="RefSeq" id="WP_160549109.1">
    <property type="nucleotide sequence ID" value="NZ_JBHLUU010000007.1"/>
</dbReference>
<dbReference type="SUPFAM" id="SSF52540">
    <property type="entry name" value="P-loop containing nucleoside triphosphate hydrolases"/>
    <property type="match status" value="1"/>
</dbReference>
<reference evidence="1 2" key="1">
    <citation type="submission" date="2024-09" db="EMBL/GenBank/DDBJ databases">
        <authorList>
            <person name="Sun Q."/>
            <person name="Mori K."/>
        </authorList>
    </citation>
    <scope>NUCLEOTIDE SEQUENCE [LARGE SCALE GENOMIC DNA]</scope>
    <source>
        <strain evidence="1 2">CGMCC 1.9126</strain>
    </source>
</reference>
<gene>
    <name evidence="1" type="ORF">ACFFHF_00960</name>
</gene>
<accession>A0ABV6KQ28</accession>
<dbReference type="InterPro" id="IPR012853">
    <property type="entry name" value="CPT"/>
</dbReference>
<dbReference type="InterPro" id="IPR027417">
    <property type="entry name" value="P-loop_NTPase"/>
</dbReference>
<keyword evidence="2" id="KW-1185">Reference proteome</keyword>
<dbReference type="PIRSF" id="PIRSF007531">
    <property type="entry name" value="CPT"/>
    <property type="match status" value="1"/>
</dbReference>